<dbReference type="InterPro" id="IPR011642">
    <property type="entry name" value="Gate_dom"/>
</dbReference>
<dbReference type="EMBL" id="JAHESE010000011">
    <property type="protein sequence ID" value="MBT1709149.1"/>
    <property type="molecule type" value="Genomic_DNA"/>
</dbReference>
<dbReference type="PIRSF" id="PIRSF036542">
    <property type="entry name" value="SpmA_SpmB"/>
    <property type="match status" value="1"/>
</dbReference>
<evidence type="ECO:0000313" key="3">
    <source>
        <dbReference type="EMBL" id="MBT1709149.1"/>
    </source>
</evidence>
<organism evidence="3 4">
    <name type="scientific">Dawidia cretensis</name>
    <dbReference type="NCBI Taxonomy" id="2782350"/>
    <lineage>
        <taxon>Bacteria</taxon>
        <taxon>Pseudomonadati</taxon>
        <taxon>Bacteroidota</taxon>
        <taxon>Cytophagia</taxon>
        <taxon>Cytophagales</taxon>
        <taxon>Chryseotaleaceae</taxon>
        <taxon>Dawidia</taxon>
    </lineage>
</organism>
<feature type="transmembrane region" description="Helical" evidence="1">
    <location>
        <begin position="351"/>
        <end position="374"/>
    </location>
</feature>
<feature type="transmembrane region" description="Helical" evidence="1">
    <location>
        <begin position="235"/>
        <end position="254"/>
    </location>
</feature>
<feature type="transmembrane region" description="Helical" evidence="1">
    <location>
        <begin position="172"/>
        <end position="192"/>
    </location>
</feature>
<dbReference type="Proteomes" id="UP001319080">
    <property type="component" value="Unassembled WGS sequence"/>
</dbReference>
<keyword evidence="1" id="KW-1133">Transmembrane helix</keyword>
<dbReference type="GO" id="GO:0005886">
    <property type="term" value="C:plasma membrane"/>
    <property type="evidence" value="ECO:0007669"/>
    <property type="project" value="TreeGrafter"/>
</dbReference>
<dbReference type="PANTHER" id="PTHR35793:SF2">
    <property type="entry name" value="INNER MEMBRANE PROTEIN YJIG"/>
    <property type="match status" value="1"/>
</dbReference>
<feature type="transmembrane region" description="Helical" evidence="1">
    <location>
        <begin position="204"/>
        <end position="223"/>
    </location>
</feature>
<proteinExistence type="predicted"/>
<dbReference type="InterPro" id="IPR052549">
    <property type="entry name" value="SpmB"/>
</dbReference>
<protein>
    <recommendedName>
        <fullName evidence="2">Nucleoside transporter/FeoB GTPase Gate domain-containing protein</fullName>
    </recommendedName>
</protein>
<dbReference type="InterPro" id="IPR011415">
    <property type="entry name" value="SpmA_SpmB"/>
</dbReference>
<comment type="caution">
    <text evidence="3">The sequence shown here is derived from an EMBL/GenBank/DDBJ whole genome shotgun (WGS) entry which is preliminary data.</text>
</comment>
<evidence type="ECO:0000256" key="1">
    <source>
        <dbReference type="SAM" id="Phobius"/>
    </source>
</evidence>
<dbReference type="PANTHER" id="PTHR35793">
    <property type="entry name" value="INNER MEMBRANE PROTEIN YJIG"/>
    <property type="match status" value="1"/>
</dbReference>
<dbReference type="AlphaFoldDB" id="A0AAP2DZ81"/>
<feature type="transmembrane region" description="Helical" evidence="1">
    <location>
        <begin position="41"/>
        <end position="62"/>
    </location>
</feature>
<name>A0AAP2DZ81_9BACT</name>
<sequence length="409" mass="44529">MALNYIWIAFFLISFTVALIKLVFAGDMTVFPAMLNSTFDTSMSAVNLSLGIVGVMSLWLGLMKIGERGGIIPVFARLIGPFFSRLFPEVPRDHPATGAIIMNFSATMLGLDNAATPLGIKAMHELQDLNPDKETASNAQIMFIALNISGLTIIPLAIIADRVAQKSVNPTGIFIPALLATFCSTMTAFIYLSIRQRIRFDRVVAAYVSGLAIVIGTAVWYAARLPQEELLRISNLVTGIIIMSVITLFMILGVRKKINLFDTFIDGAKEGFEMAIKIIPFLVAIMVGVGVFRASGTLTYLTDGLKYAVAFFGLNTDFVDAMPVAFIRPLSGGGARGVWLDVVKQFGVDSFVGNLASIFRGCMETTFYVIALYYGSVNIRKIRYTLAVGLLADLVGVIAAIFIGYKFFH</sequence>
<dbReference type="RefSeq" id="WP_254084730.1">
    <property type="nucleotide sequence ID" value="NZ_JAHESE010000011.1"/>
</dbReference>
<accession>A0AAP2DZ81</accession>
<feature type="domain" description="Nucleoside transporter/FeoB GTPase Gate" evidence="2">
    <location>
        <begin position="51"/>
        <end position="156"/>
    </location>
</feature>
<feature type="transmembrane region" description="Helical" evidence="1">
    <location>
        <begin position="386"/>
        <end position="408"/>
    </location>
</feature>
<evidence type="ECO:0000313" key="4">
    <source>
        <dbReference type="Proteomes" id="UP001319080"/>
    </source>
</evidence>
<reference evidence="3 4" key="1">
    <citation type="submission" date="2021-05" db="EMBL/GenBank/DDBJ databases">
        <title>A Polyphasic approach of four new species of the genus Ohtaekwangia: Ohtaekwangia histidinii sp. nov., Ohtaekwangia cretensis sp. nov., Ohtaekwangia indiensis sp. nov., Ohtaekwangia reichenbachii sp. nov. from diverse environment.</title>
        <authorList>
            <person name="Octaviana S."/>
        </authorList>
    </citation>
    <scope>NUCLEOTIDE SEQUENCE [LARGE SCALE GENOMIC DNA]</scope>
    <source>
        <strain evidence="3 4">PWU5</strain>
    </source>
</reference>
<feature type="transmembrane region" description="Helical" evidence="1">
    <location>
        <begin position="141"/>
        <end position="160"/>
    </location>
</feature>
<evidence type="ECO:0000259" key="2">
    <source>
        <dbReference type="Pfam" id="PF07670"/>
    </source>
</evidence>
<keyword evidence="1" id="KW-0812">Transmembrane</keyword>
<gene>
    <name evidence="3" type="ORF">KK062_12985</name>
</gene>
<feature type="transmembrane region" description="Helical" evidence="1">
    <location>
        <begin position="275"/>
        <end position="295"/>
    </location>
</feature>
<keyword evidence="4" id="KW-1185">Reference proteome</keyword>
<keyword evidence="1" id="KW-0472">Membrane</keyword>
<dbReference type="Pfam" id="PF07670">
    <property type="entry name" value="Gate"/>
    <property type="match status" value="1"/>
</dbReference>